<evidence type="ECO:0000256" key="3">
    <source>
        <dbReference type="PROSITE-ProRule" id="PRU00023"/>
    </source>
</evidence>
<dbReference type="Gramene" id="KZN02543">
    <property type="protein sequence ID" value="KZN02543"/>
    <property type="gene ID" value="DCAR_011297"/>
</dbReference>
<sequence length="663" mass="73708">MPSTDFPLRWESTGDHWWYASPIDWAAANGHYDLVRELLRMDGNHLIQLASLRRIRRLESVWDDDEHFDDVAKNRSQVAYKLLLECESKRGKDSLIRGGYGGWLLYTAASAGDLDFIQELLKRDPLLVFGEGEYGVTDILYAAARSKSSEVFRLLIDYALLPRFSEGYKKEDEEDTKEMPSAYKREMMNRAIHAAARGGNLIILKELLGDCCDALAFRDVQGSTILHAAAGRGQVEVVKDLVASFDIIDCSDNHGNTALHVAAYRGQSAAVEALMLASPSTMYSRNNNGETFLHMAVTGFQTSIFRRVDQQIVLMKQLVSGNVFNIEEIINAKNNDGRTALHVAIIGNIHTDLVELLMSVSSIDINVCDNNGMTPLDLLKQRPHSASSELLTTQLISAGGVFSCQDYSARRIMASHIRMRSAGISPGTSFKIPDSELFSHMGIRERDTRIKSDGITSARLSTDQEEMRKVDFVMENHGPKKYAKQSSVSDTALRLKRLFGWPKIKKKKPEILQKKIDEISLSSSEEIPISLRQRYSQRSSLANNKRTISVSNNVQSPIAKKKFAFGLVQGVVHSMPHSNAKHRSCSSSLSKSSLSSHSSLDKQKDIIVENNMAEESCCAPTVDAGSNVPARGNTKLMKRICFGASGSQKQHEIHERSFSSITS</sequence>
<dbReference type="SUPFAM" id="SSF48403">
    <property type="entry name" value="Ankyrin repeat"/>
    <property type="match status" value="1"/>
</dbReference>
<feature type="region of interest" description="Disordered" evidence="4">
    <location>
        <begin position="577"/>
        <end position="601"/>
    </location>
</feature>
<dbReference type="STRING" id="79200.A0A162AKS2"/>
<protein>
    <submittedName>
        <fullName evidence="5">Uncharacterized protein</fullName>
    </submittedName>
</protein>
<evidence type="ECO:0000256" key="2">
    <source>
        <dbReference type="ARBA" id="ARBA00023043"/>
    </source>
</evidence>
<gene>
    <name evidence="5" type="ORF">DCAR_011297</name>
    <name evidence="6" type="ORF">DCAR_0312768</name>
</gene>
<reference evidence="5" key="1">
    <citation type="journal article" date="2016" name="Nat. Genet.">
        <title>A high-quality carrot genome assembly provides new insights into carotenoid accumulation and asterid genome evolution.</title>
        <authorList>
            <person name="Iorizzo M."/>
            <person name="Ellison S."/>
            <person name="Senalik D."/>
            <person name="Zeng P."/>
            <person name="Satapoomin P."/>
            <person name="Huang J."/>
            <person name="Bowman M."/>
            <person name="Iovene M."/>
            <person name="Sanseverino W."/>
            <person name="Cavagnaro P."/>
            <person name="Yildiz M."/>
            <person name="Macko-Podgorni A."/>
            <person name="Moranska E."/>
            <person name="Grzebelus E."/>
            <person name="Grzebelus D."/>
            <person name="Ashrafi H."/>
            <person name="Zheng Z."/>
            <person name="Cheng S."/>
            <person name="Spooner D."/>
            <person name="Van Deynze A."/>
            <person name="Simon P."/>
        </authorList>
    </citation>
    <scope>NUCLEOTIDE SEQUENCE [LARGE SCALE GENOMIC DNA]</scope>
    <source>
        <tissue evidence="5">Leaf</tissue>
    </source>
</reference>
<evidence type="ECO:0000256" key="1">
    <source>
        <dbReference type="ARBA" id="ARBA00022737"/>
    </source>
</evidence>
<dbReference type="Gene3D" id="1.25.40.20">
    <property type="entry name" value="Ankyrin repeat-containing domain"/>
    <property type="match status" value="1"/>
</dbReference>
<evidence type="ECO:0000313" key="5">
    <source>
        <dbReference type="EMBL" id="KZN02543.1"/>
    </source>
</evidence>
<dbReference type="PANTHER" id="PTHR24126">
    <property type="entry name" value="ANKYRIN REPEAT, PH AND SEC7 DOMAIN CONTAINING PROTEIN SECG-RELATED"/>
    <property type="match status" value="1"/>
</dbReference>
<dbReference type="Pfam" id="PF12796">
    <property type="entry name" value="Ank_2"/>
    <property type="match status" value="2"/>
</dbReference>
<evidence type="ECO:0000313" key="7">
    <source>
        <dbReference type="Proteomes" id="UP000077755"/>
    </source>
</evidence>
<keyword evidence="7" id="KW-1185">Reference proteome</keyword>
<name>A0A162AKS2_DAUCS</name>
<organism evidence="5">
    <name type="scientific">Daucus carota subsp. sativus</name>
    <name type="common">Carrot</name>
    <dbReference type="NCBI Taxonomy" id="79200"/>
    <lineage>
        <taxon>Eukaryota</taxon>
        <taxon>Viridiplantae</taxon>
        <taxon>Streptophyta</taxon>
        <taxon>Embryophyta</taxon>
        <taxon>Tracheophyta</taxon>
        <taxon>Spermatophyta</taxon>
        <taxon>Magnoliopsida</taxon>
        <taxon>eudicotyledons</taxon>
        <taxon>Gunneridae</taxon>
        <taxon>Pentapetalae</taxon>
        <taxon>asterids</taxon>
        <taxon>campanulids</taxon>
        <taxon>Apiales</taxon>
        <taxon>Apiaceae</taxon>
        <taxon>Apioideae</taxon>
        <taxon>Scandiceae</taxon>
        <taxon>Daucinae</taxon>
        <taxon>Daucus</taxon>
        <taxon>Daucus sect. Daucus</taxon>
    </lineage>
</organism>
<dbReference type="SMART" id="SM00248">
    <property type="entry name" value="ANK"/>
    <property type="match status" value="8"/>
</dbReference>
<dbReference type="OrthoDB" id="5314041at2759"/>
<feature type="compositionally biased region" description="Low complexity" evidence="4">
    <location>
        <begin position="585"/>
        <end position="598"/>
    </location>
</feature>
<dbReference type="PROSITE" id="PS50088">
    <property type="entry name" value="ANK_REPEAT"/>
    <property type="match status" value="2"/>
</dbReference>
<keyword evidence="1" id="KW-0677">Repeat</keyword>
<dbReference type="EMBL" id="CP093345">
    <property type="protein sequence ID" value="WOG93484.1"/>
    <property type="molecule type" value="Genomic_DNA"/>
</dbReference>
<dbReference type="InterPro" id="IPR036770">
    <property type="entry name" value="Ankyrin_rpt-contain_sf"/>
</dbReference>
<dbReference type="PROSITE" id="PS50297">
    <property type="entry name" value="ANK_REP_REGION"/>
    <property type="match status" value="2"/>
</dbReference>
<dbReference type="InterPro" id="IPR002110">
    <property type="entry name" value="Ankyrin_rpt"/>
</dbReference>
<proteinExistence type="predicted"/>
<keyword evidence="2 3" id="KW-0040">ANK repeat</keyword>
<feature type="repeat" description="ANK" evidence="3">
    <location>
        <begin position="254"/>
        <end position="275"/>
    </location>
</feature>
<evidence type="ECO:0000256" key="4">
    <source>
        <dbReference type="SAM" id="MobiDB-lite"/>
    </source>
</evidence>
<dbReference type="EMBL" id="LNRQ01000003">
    <property type="protein sequence ID" value="KZN02543.1"/>
    <property type="molecule type" value="Genomic_DNA"/>
</dbReference>
<dbReference type="AlphaFoldDB" id="A0A162AKS2"/>
<accession>A0A162AKS2</accession>
<reference evidence="6" key="2">
    <citation type="submission" date="2022-03" db="EMBL/GenBank/DDBJ databases">
        <title>Draft title - Genomic analysis of global carrot germplasm unveils the trajectory of domestication and the origin of high carotenoid orange carrot.</title>
        <authorList>
            <person name="Iorizzo M."/>
            <person name="Ellison S."/>
            <person name="Senalik D."/>
            <person name="Macko-Podgorni A."/>
            <person name="Grzebelus D."/>
            <person name="Bostan H."/>
            <person name="Rolling W."/>
            <person name="Curaba J."/>
            <person name="Simon P."/>
        </authorList>
    </citation>
    <scope>NUCLEOTIDE SEQUENCE</scope>
    <source>
        <tissue evidence="6">Leaf</tissue>
    </source>
</reference>
<dbReference type="PANTHER" id="PTHR24126:SF40">
    <property type="entry name" value="ANKYRIN REPEAT FAMILY PROTEIN"/>
    <property type="match status" value="1"/>
</dbReference>
<dbReference type="Proteomes" id="UP000077755">
    <property type="component" value="Chromosome 3"/>
</dbReference>
<feature type="repeat" description="ANK" evidence="3">
    <location>
        <begin position="221"/>
        <end position="253"/>
    </location>
</feature>
<dbReference type="KEGG" id="dcr:108215423"/>
<evidence type="ECO:0000313" key="6">
    <source>
        <dbReference type="EMBL" id="WOG93484.1"/>
    </source>
</evidence>
<dbReference type="OMA" id="YINVNTR"/>